<accession>A0A9J6QYP2</accession>
<comment type="caution">
    <text evidence="2">The sequence shown here is derived from an EMBL/GenBank/DDBJ whole genome shotgun (WGS) entry which is preliminary data.</text>
</comment>
<dbReference type="AlphaFoldDB" id="A0A9J6QYP2"/>
<dbReference type="RefSeq" id="WP_148396790.1">
    <property type="nucleotide sequence ID" value="NZ_JAOSHN010000011.1"/>
</dbReference>
<sequence length="190" mass="22215">MTERPVLDKNLDSKTFRDFYYLKEELVDFCRKNGLPVSGGKLQITDRIACFLDTGEIQEPSKVKRNVMTVSDISEDTIIEVDFVCSEKHRTFFKEHIGNRFSFNVAFQKWLKSNAGKTYKEAIAAYYQILEDKKKGKTKIDKQFEYNTYIRAFFADNRGKTLEEAIKCWNYKKQLQGHNGYEQSDLVALD</sequence>
<gene>
    <name evidence="2" type="ORF">OBO34_19895</name>
</gene>
<keyword evidence="3" id="KW-1185">Reference proteome</keyword>
<dbReference type="InterPro" id="IPR045492">
    <property type="entry name" value="DUF6434"/>
</dbReference>
<dbReference type="Pfam" id="PF20026">
    <property type="entry name" value="DUF6434"/>
    <property type="match status" value="1"/>
</dbReference>
<organism evidence="2 3">
    <name type="scientific">Hominibacterium faecale</name>
    <dbReference type="NCBI Taxonomy" id="2839743"/>
    <lineage>
        <taxon>Bacteria</taxon>
        <taxon>Bacillati</taxon>
        <taxon>Bacillota</taxon>
        <taxon>Clostridia</taxon>
        <taxon>Peptostreptococcales</taxon>
        <taxon>Anaerovoracaceae</taxon>
        <taxon>Hominibacterium</taxon>
    </lineage>
</organism>
<evidence type="ECO:0000259" key="1">
    <source>
        <dbReference type="Pfam" id="PF20026"/>
    </source>
</evidence>
<name>A0A9J6QYP2_9FIRM</name>
<feature type="domain" description="DUF6434" evidence="1">
    <location>
        <begin position="72"/>
        <end position="128"/>
    </location>
</feature>
<protein>
    <submittedName>
        <fullName evidence="2">SAP domain-containing protein</fullName>
    </submittedName>
</protein>
<evidence type="ECO:0000313" key="2">
    <source>
        <dbReference type="EMBL" id="MCU7380578.1"/>
    </source>
</evidence>
<reference evidence="2" key="1">
    <citation type="submission" date="2022-09" db="EMBL/GenBank/DDBJ databases">
        <title>Culturomic study of gut microbiota in children with autism spectrum disorder.</title>
        <authorList>
            <person name="Efimov B.A."/>
            <person name="Chaplin A.V."/>
            <person name="Sokolova S.R."/>
            <person name="Pikina A.P."/>
            <person name="Korzhanova M."/>
            <person name="Belova V."/>
            <person name="Korostin D."/>
        </authorList>
    </citation>
    <scope>NUCLEOTIDE SEQUENCE</scope>
    <source>
        <strain evidence="2">ASD5510</strain>
    </source>
</reference>
<dbReference type="Proteomes" id="UP001065549">
    <property type="component" value="Unassembled WGS sequence"/>
</dbReference>
<evidence type="ECO:0000313" key="3">
    <source>
        <dbReference type="Proteomes" id="UP001065549"/>
    </source>
</evidence>
<dbReference type="EMBL" id="JAOSHN010000011">
    <property type="protein sequence ID" value="MCU7380578.1"/>
    <property type="molecule type" value="Genomic_DNA"/>
</dbReference>
<dbReference type="Pfam" id="PF18953">
    <property type="entry name" value="SAP_new25"/>
    <property type="match status" value="1"/>
</dbReference>
<proteinExistence type="predicted"/>